<dbReference type="EnsemblPlants" id="OB0117G10010.1">
    <property type="protein sequence ID" value="OB0117G10010.1"/>
    <property type="gene ID" value="OB0117G10010"/>
</dbReference>
<dbReference type="AlphaFoldDB" id="J3KV62"/>
<organism evidence="1">
    <name type="scientific">Oryza brachyantha</name>
    <name type="common">malo sina</name>
    <dbReference type="NCBI Taxonomy" id="4533"/>
    <lineage>
        <taxon>Eukaryota</taxon>
        <taxon>Viridiplantae</taxon>
        <taxon>Streptophyta</taxon>
        <taxon>Embryophyta</taxon>
        <taxon>Tracheophyta</taxon>
        <taxon>Spermatophyta</taxon>
        <taxon>Magnoliopsida</taxon>
        <taxon>Liliopsida</taxon>
        <taxon>Poales</taxon>
        <taxon>Poaceae</taxon>
        <taxon>BOP clade</taxon>
        <taxon>Oryzoideae</taxon>
        <taxon>Oryzeae</taxon>
        <taxon>Oryzinae</taxon>
        <taxon>Oryza</taxon>
    </lineage>
</organism>
<dbReference type="HOGENOM" id="CLU_1051179_0_0_1"/>
<evidence type="ECO:0000313" key="1">
    <source>
        <dbReference type="EnsemblPlants" id="OB0117G10010.1"/>
    </source>
</evidence>
<keyword evidence="2" id="KW-1185">Reference proteome</keyword>
<dbReference type="Proteomes" id="UP000006038">
    <property type="component" value="Unassembled WGS sequence"/>
</dbReference>
<accession>J3KV62</accession>
<proteinExistence type="predicted"/>
<sequence length="265" mass="30301">MTTRCGGIVCQRETDGEDVHRLFRFYSVQRRYEEQTWKFWETYFHPYQYIVPFELDFIKISGKFEKFAAEALAGHLRDFMNPINTSKMQLRTDSPCFTGNIASADHCTYIAQYPLVTVRNKSRPQARRYNGFQPLQADWNGSQQPPWYMEVYDGNREPIEKLSIPCFPNRSSQLMMITSQTDSTVYGQSDLSDNCGQIIGIWTVRPAGDYMSRESVAGDGSGVNLEISSRPAVGISCGILRLEFNARGSEDSIWHTMEILCAYGI</sequence>
<name>J3KV62_ORYBR</name>
<protein>
    <submittedName>
        <fullName evidence="1">Uncharacterized protein</fullName>
    </submittedName>
</protein>
<evidence type="ECO:0000313" key="2">
    <source>
        <dbReference type="Proteomes" id="UP000006038"/>
    </source>
</evidence>
<reference evidence="1" key="1">
    <citation type="submission" date="2015-06" db="UniProtKB">
        <authorList>
            <consortium name="EnsemblPlants"/>
        </authorList>
    </citation>
    <scope>IDENTIFICATION</scope>
</reference>
<dbReference type="Gramene" id="OB0117G10010.1">
    <property type="protein sequence ID" value="OB0117G10010.1"/>
    <property type="gene ID" value="OB0117G10010"/>
</dbReference>